<accession>A0A133U7V5</accession>
<dbReference type="EMBL" id="LHXL01000009">
    <property type="protein sequence ID" value="KXA90270.1"/>
    <property type="molecule type" value="Genomic_DNA"/>
</dbReference>
<protein>
    <submittedName>
        <fullName evidence="2">Uncharacterized protein</fullName>
    </submittedName>
</protein>
<feature type="region of interest" description="Disordered" evidence="1">
    <location>
        <begin position="1"/>
        <end position="64"/>
    </location>
</feature>
<comment type="caution">
    <text evidence="2">The sequence shown here is derived from an EMBL/GenBank/DDBJ whole genome shotgun (WGS) entry which is preliminary data.</text>
</comment>
<feature type="compositionally biased region" description="Polar residues" evidence="1">
    <location>
        <begin position="1"/>
        <end position="10"/>
    </location>
</feature>
<evidence type="ECO:0000313" key="3">
    <source>
        <dbReference type="Proteomes" id="UP000070589"/>
    </source>
</evidence>
<name>A0A133U7V5_9EURY</name>
<proteinExistence type="predicted"/>
<keyword evidence="3" id="KW-1185">Reference proteome</keyword>
<evidence type="ECO:0000313" key="2">
    <source>
        <dbReference type="EMBL" id="KXA90270.1"/>
    </source>
</evidence>
<dbReference type="Proteomes" id="UP000070589">
    <property type="component" value="Unassembled WGS sequence"/>
</dbReference>
<sequence length="64" mass="7435">MATEFLSSLSEKGRNPCDKSRTRLETRGENTDHRRSGEELRPNPRGEWDGMDGNRFQIPFQNIL</sequence>
<organism evidence="2 3">
    <name type="scientific">candidate division MSBL1 archaeon SCGC-AAA259D14</name>
    <dbReference type="NCBI Taxonomy" id="1698261"/>
    <lineage>
        <taxon>Archaea</taxon>
        <taxon>Methanobacteriati</taxon>
        <taxon>Methanobacteriota</taxon>
        <taxon>candidate division MSBL1</taxon>
    </lineage>
</organism>
<dbReference type="AlphaFoldDB" id="A0A133U7V5"/>
<gene>
    <name evidence="2" type="ORF">AKJ62_01310</name>
</gene>
<feature type="compositionally biased region" description="Basic and acidic residues" evidence="1">
    <location>
        <begin position="11"/>
        <end position="48"/>
    </location>
</feature>
<evidence type="ECO:0000256" key="1">
    <source>
        <dbReference type="SAM" id="MobiDB-lite"/>
    </source>
</evidence>
<reference evidence="2 3" key="1">
    <citation type="journal article" date="2016" name="Sci. Rep.">
        <title>Metabolic traits of an uncultured archaeal lineage -MSBL1- from brine pools of the Red Sea.</title>
        <authorList>
            <person name="Mwirichia R."/>
            <person name="Alam I."/>
            <person name="Rashid M."/>
            <person name="Vinu M."/>
            <person name="Ba-Alawi W."/>
            <person name="Anthony Kamau A."/>
            <person name="Kamanda Ngugi D."/>
            <person name="Goker M."/>
            <person name="Klenk H.P."/>
            <person name="Bajic V."/>
            <person name="Stingl U."/>
        </authorList>
    </citation>
    <scope>NUCLEOTIDE SEQUENCE [LARGE SCALE GENOMIC DNA]</scope>
    <source>
        <strain evidence="2">SCGC-AAA259D14</strain>
    </source>
</reference>